<sequence>VWSEAVSLSLCFIACIVLLLGSVFGVVRSLLWCHFVVYFLLLVVYCNVCQN</sequence>
<dbReference type="AlphaFoldDB" id="A0A8D9DJV0"/>
<proteinExistence type="predicted"/>
<dbReference type="Proteomes" id="UP000694005">
    <property type="component" value="Chromosome A05"/>
</dbReference>
<feature type="non-terminal residue" evidence="2">
    <location>
        <position position="1"/>
    </location>
</feature>
<dbReference type="EMBL" id="LS974621">
    <property type="protein sequence ID" value="CAG7876934.1"/>
    <property type="molecule type" value="Genomic_DNA"/>
</dbReference>
<keyword evidence="1" id="KW-0472">Membrane</keyword>
<gene>
    <name evidence="2" type="ORF">BRAPAZ1V2_A05P34550.2</name>
</gene>
<organism evidence="2 3">
    <name type="scientific">Brassica campestris</name>
    <name type="common">Field mustard</name>
    <dbReference type="NCBI Taxonomy" id="3711"/>
    <lineage>
        <taxon>Eukaryota</taxon>
        <taxon>Viridiplantae</taxon>
        <taxon>Streptophyta</taxon>
        <taxon>Embryophyta</taxon>
        <taxon>Tracheophyta</taxon>
        <taxon>Spermatophyta</taxon>
        <taxon>Magnoliopsida</taxon>
        <taxon>eudicotyledons</taxon>
        <taxon>Gunneridae</taxon>
        <taxon>Pentapetalae</taxon>
        <taxon>rosids</taxon>
        <taxon>malvids</taxon>
        <taxon>Brassicales</taxon>
        <taxon>Brassicaceae</taxon>
        <taxon>Brassiceae</taxon>
        <taxon>Brassica</taxon>
    </lineage>
</organism>
<keyword evidence="1" id="KW-1133">Transmembrane helix</keyword>
<accession>A0A8D9DJV0</accession>
<protein>
    <submittedName>
        <fullName evidence="2">Uncharacterized protein</fullName>
    </submittedName>
</protein>
<feature type="transmembrane region" description="Helical" evidence="1">
    <location>
        <begin position="5"/>
        <end position="23"/>
    </location>
</feature>
<name>A0A8D9DJV0_BRACM</name>
<dbReference type="Gramene" id="A05p34550.2_BraZ1">
    <property type="protein sequence ID" value="A05p34550.2_BraZ1.CDS.1"/>
    <property type="gene ID" value="A05g34550.2_BraZ1"/>
</dbReference>
<reference evidence="2 3" key="1">
    <citation type="submission" date="2021-07" db="EMBL/GenBank/DDBJ databases">
        <authorList>
            <consortium name="Genoscope - CEA"/>
            <person name="William W."/>
        </authorList>
    </citation>
    <scope>NUCLEOTIDE SEQUENCE [LARGE SCALE GENOMIC DNA]</scope>
</reference>
<evidence type="ECO:0000313" key="3">
    <source>
        <dbReference type="Proteomes" id="UP000694005"/>
    </source>
</evidence>
<evidence type="ECO:0000313" key="2">
    <source>
        <dbReference type="EMBL" id="CAG7876934.1"/>
    </source>
</evidence>
<keyword evidence="1" id="KW-0812">Transmembrane</keyword>
<feature type="transmembrane region" description="Helical" evidence="1">
    <location>
        <begin position="29"/>
        <end position="48"/>
    </location>
</feature>
<evidence type="ECO:0000256" key="1">
    <source>
        <dbReference type="SAM" id="Phobius"/>
    </source>
</evidence>